<proteinExistence type="predicted"/>
<dbReference type="Pfam" id="PF15018">
    <property type="entry name" value="InaF-motif"/>
    <property type="match status" value="1"/>
</dbReference>
<name>A0A8J9Z8L7_BRALA</name>
<dbReference type="EMBL" id="OV696702">
    <property type="protein sequence ID" value="CAH1249125.1"/>
    <property type="molecule type" value="Genomic_DNA"/>
</dbReference>
<dbReference type="OrthoDB" id="8113027at2759"/>
<gene>
    <name evidence="3" type="primary">Hypp8526</name>
    <name evidence="3" type="ORF">BLAG_LOCUS10331</name>
</gene>
<feature type="transmembrane region" description="Helical" evidence="2">
    <location>
        <begin position="49"/>
        <end position="72"/>
    </location>
</feature>
<dbReference type="Proteomes" id="UP000838412">
    <property type="component" value="Chromosome 17"/>
</dbReference>
<feature type="region of interest" description="Disordered" evidence="1">
    <location>
        <begin position="92"/>
        <end position="153"/>
    </location>
</feature>
<evidence type="ECO:0000313" key="4">
    <source>
        <dbReference type="Proteomes" id="UP000838412"/>
    </source>
</evidence>
<feature type="compositionally biased region" description="Gly residues" evidence="1">
    <location>
        <begin position="95"/>
        <end position="135"/>
    </location>
</feature>
<protein>
    <submittedName>
        <fullName evidence="3">Hypp8526 protein</fullName>
    </submittedName>
</protein>
<dbReference type="AlphaFoldDB" id="A0A8J9Z8L7"/>
<feature type="compositionally biased region" description="Basic and acidic residues" evidence="1">
    <location>
        <begin position="31"/>
        <end position="41"/>
    </location>
</feature>
<accession>A0A8J9Z8L7</accession>
<feature type="region of interest" description="Disordered" evidence="1">
    <location>
        <begin position="1"/>
        <end position="41"/>
    </location>
</feature>
<evidence type="ECO:0000256" key="1">
    <source>
        <dbReference type="SAM" id="MobiDB-lite"/>
    </source>
</evidence>
<keyword evidence="2" id="KW-0812">Transmembrane</keyword>
<keyword evidence="4" id="KW-1185">Reference proteome</keyword>
<evidence type="ECO:0000256" key="2">
    <source>
        <dbReference type="SAM" id="Phobius"/>
    </source>
</evidence>
<keyword evidence="2" id="KW-1133">Transmembrane helix</keyword>
<evidence type="ECO:0000313" key="3">
    <source>
        <dbReference type="EMBL" id="CAH1249125.1"/>
    </source>
</evidence>
<sequence length="153" mass="14790">MEEAGTEPVSFTPATADLGPAKLDENPAAPERFHPDISHEKPPSKVGRAFLVAGFVFAISLGAVVLVVYYNFFWTGDARLFPSTGGGMNVTTAAPGGGGGGGDGGGGDGGDDGGNGDGGNGDGGNGGGDGDGDGGTTTAAPTPANLTHSAQLI</sequence>
<dbReference type="InterPro" id="IPR029162">
    <property type="entry name" value="InaF-motif"/>
</dbReference>
<keyword evidence="2" id="KW-0472">Membrane</keyword>
<organism evidence="3 4">
    <name type="scientific">Branchiostoma lanceolatum</name>
    <name type="common">Common lancelet</name>
    <name type="synonym">Amphioxus lanceolatum</name>
    <dbReference type="NCBI Taxonomy" id="7740"/>
    <lineage>
        <taxon>Eukaryota</taxon>
        <taxon>Metazoa</taxon>
        <taxon>Chordata</taxon>
        <taxon>Cephalochordata</taxon>
        <taxon>Leptocardii</taxon>
        <taxon>Amphioxiformes</taxon>
        <taxon>Branchiostomatidae</taxon>
        <taxon>Branchiostoma</taxon>
    </lineage>
</organism>
<reference evidence="3" key="1">
    <citation type="submission" date="2022-01" db="EMBL/GenBank/DDBJ databases">
        <authorList>
            <person name="Braso-Vives M."/>
        </authorList>
    </citation>
    <scope>NUCLEOTIDE SEQUENCE</scope>
</reference>